<evidence type="ECO:0000313" key="8">
    <source>
        <dbReference type="EMBL" id="KKR11037.1"/>
    </source>
</evidence>
<dbReference type="Proteomes" id="UP000034246">
    <property type="component" value="Unassembled WGS sequence"/>
</dbReference>
<keyword evidence="2 6" id="KW-0560">Oxidoreductase</keyword>
<evidence type="ECO:0000313" key="9">
    <source>
        <dbReference type="Proteomes" id="UP000034246"/>
    </source>
</evidence>
<dbReference type="InterPro" id="IPR006095">
    <property type="entry name" value="Glu/Leu/Phe/Val/Trp_DH"/>
</dbReference>
<protein>
    <submittedName>
        <fullName evidence="8">Glu/Leu/Phe/Val dehydrogenase dimerization region</fullName>
    </submittedName>
</protein>
<evidence type="ECO:0000256" key="1">
    <source>
        <dbReference type="ARBA" id="ARBA00006382"/>
    </source>
</evidence>
<dbReference type="InterPro" id="IPR006097">
    <property type="entry name" value="Glu/Leu/Phe/Val/Trp_DH_dimer"/>
</dbReference>
<dbReference type="CDD" id="cd01075">
    <property type="entry name" value="NAD_bind_Leu_Phe_Val_DH"/>
    <property type="match status" value="1"/>
</dbReference>
<dbReference type="PANTHER" id="PTHR42722:SF1">
    <property type="entry name" value="VALINE DEHYDROGENASE"/>
    <property type="match status" value="1"/>
</dbReference>
<dbReference type="GO" id="GO:0016639">
    <property type="term" value="F:oxidoreductase activity, acting on the CH-NH2 group of donors, NAD or NADP as acceptor"/>
    <property type="evidence" value="ECO:0007669"/>
    <property type="project" value="InterPro"/>
</dbReference>
<sequence>MDLDLVKQLEDFDDHRLVTFFHDSETDLNGFISIHRGNNDIPAFGATRIWNYRSYNEALVDSLRLSKTMSRKAALAGLKCGGAKAVIVAEGKIKNRREFLKAYSKKVNLLGGHFITGADVGISRDDVIMMRRFSRYFVGVNVDPVKYTGLGLFYSIQACLKEVYGKESLEGKSFAIQGVGKIGGELLRLIYNHSHNIYVSDVDKLTLKRIMMKYPNVKVVDSGKIFNQKVDAFCPCALSNCLNFKTIKLLNCSVIAGGANNQLESDGVADVLYKRSILYAPDYVVNSGGLISVYAEYENHGLNTQYVRKKVAGTKLMLKKILELSRRRKLSTLAISNELAGERIMRLK</sequence>
<dbReference type="Gene3D" id="3.40.50.720">
    <property type="entry name" value="NAD(P)-binding Rossmann-like Domain"/>
    <property type="match status" value="1"/>
</dbReference>
<evidence type="ECO:0000256" key="3">
    <source>
        <dbReference type="ARBA" id="ARBA00023027"/>
    </source>
</evidence>
<proteinExistence type="inferred from homology"/>
<dbReference type="Pfam" id="PF00208">
    <property type="entry name" value="ELFV_dehydrog"/>
    <property type="match status" value="2"/>
</dbReference>
<dbReference type="SUPFAM" id="SSF53223">
    <property type="entry name" value="Aminoacid dehydrogenase-like, N-terminal domain"/>
    <property type="match status" value="1"/>
</dbReference>
<dbReference type="InterPro" id="IPR046346">
    <property type="entry name" value="Aminoacid_DH-like_N_sf"/>
</dbReference>
<dbReference type="InterPro" id="IPR006096">
    <property type="entry name" value="Glu/Leu/Phe/Val/Trp_DH_C"/>
</dbReference>
<reference evidence="8 9" key="1">
    <citation type="journal article" date="2015" name="Nature">
        <title>rRNA introns, odd ribosomes, and small enigmatic genomes across a large radiation of phyla.</title>
        <authorList>
            <person name="Brown C.T."/>
            <person name="Hug L.A."/>
            <person name="Thomas B.C."/>
            <person name="Sharon I."/>
            <person name="Castelle C.J."/>
            <person name="Singh A."/>
            <person name="Wilkins M.J."/>
            <person name="Williams K.H."/>
            <person name="Banfield J.F."/>
        </authorList>
    </citation>
    <scope>NUCLEOTIDE SEQUENCE [LARGE SCALE GENOMIC DNA]</scope>
</reference>
<dbReference type="GO" id="GO:0000166">
    <property type="term" value="F:nucleotide binding"/>
    <property type="evidence" value="ECO:0007669"/>
    <property type="project" value="UniProtKB-KW"/>
</dbReference>
<keyword evidence="5" id="KW-0547">Nucleotide-binding</keyword>
<feature type="domain" description="Glutamate/phenylalanine/leucine/valine/L-tryptophan dehydrogenase C-terminal" evidence="7">
    <location>
        <begin position="142"/>
        <end position="348"/>
    </location>
</feature>
<accession>A0A0G0RBE3</accession>
<evidence type="ECO:0000256" key="2">
    <source>
        <dbReference type="ARBA" id="ARBA00023002"/>
    </source>
</evidence>
<dbReference type="PATRIC" id="fig|1618550.3.peg.794"/>
<dbReference type="PANTHER" id="PTHR42722">
    <property type="entry name" value="LEUCINE DEHYDROGENASE"/>
    <property type="match status" value="1"/>
</dbReference>
<dbReference type="EMBL" id="LBWP01000012">
    <property type="protein sequence ID" value="KKR11037.1"/>
    <property type="molecule type" value="Genomic_DNA"/>
</dbReference>
<gene>
    <name evidence="8" type="ORF">UT39_C0012G0059</name>
</gene>
<evidence type="ECO:0000256" key="6">
    <source>
        <dbReference type="RuleBase" id="RU004417"/>
    </source>
</evidence>
<dbReference type="Pfam" id="PF02812">
    <property type="entry name" value="ELFV_dehydrog_N"/>
    <property type="match status" value="1"/>
</dbReference>
<comment type="caution">
    <text evidence="8">The sequence shown here is derived from an EMBL/GenBank/DDBJ whole genome shotgun (WGS) entry which is preliminary data.</text>
</comment>
<feature type="binding site" evidence="5">
    <location>
        <begin position="178"/>
        <end position="183"/>
    </location>
    <ligand>
        <name>NAD(+)</name>
        <dbReference type="ChEBI" id="CHEBI:57540"/>
    </ligand>
</feature>
<organism evidence="8 9">
    <name type="scientific">Candidatus Woesebacteria bacterium GW2011_GWA1_39_21</name>
    <dbReference type="NCBI Taxonomy" id="1618550"/>
    <lineage>
        <taxon>Bacteria</taxon>
        <taxon>Candidatus Woeseibacteriota</taxon>
    </lineage>
</organism>
<evidence type="ECO:0000256" key="4">
    <source>
        <dbReference type="PIRSR" id="PIRSR000188-1"/>
    </source>
</evidence>
<dbReference type="PRINTS" id="PR00082">
    <property type="entry name" value="GLFDHDRGNASE"/>
</dbReference>
<feature type="active site" description="Proton donor/acceptor" evidence="4">
    <location>
        <position position="84"/>
    </location>
</feature>
<dbReference type="InterPro" id="IPR036291">
    <property type="entry name" value="NAD(P)-bd_dom_sf"/>
</dbReference>
<dbReference type="Gene3D" id="3.40.50.10860">
    <property type="entry name" value="Leucine Dehydrogenase, chain A, domain 1"/>
    <property type="match status" value="1"/>
</dbReference>
<dbReference type="GO" id="GO:0006520">
    <property type="term" value="P:amino acid metabolic process"/>
    <property type="evidence" value="ECO:0007669"/>
    <property type="project" value="InterPro"/>
</dbReference>
<dbReference type="SUPFAM" id="SSF51735">
    <property type="entry name" value="NAD(P)-binding Rossmann-fold domains"/>
    <property type="match status" value="1"/>
</dbReference>
<dbReference type="PIRSF" id="PIRSF000188">
    <property type="entry name" value="Phe_leu_dh"/>
    <property type="match status" value="1"/>
</dbReference>
<keyword evidence="3 5" id="KW-0520">NAD</keyword>
<dbReference type="InterPro" id="IPR016211">
    <property type="entry name" value="Glu/Phe/Leu/Val/Trp_DH_bac/arc"/>
</dbReference>
<evidence type="ECO:0000259" key="7">
    <source>
        <dbReference type="SMART" id="SM00839"/>
    </source>
</evidence>
<evidence type="ECO:0000256" key="5">
    <source>
        <dbReference type="PIRSR" id="PIRSR000188-2"/>
    </source>
</evidence>
<dbReference type="AlphaFoldDB" id="A0A0G0RBE3"/>
<comment type="similarity">
    <text evidence="1 6">Belongs to the Glu/Leu/Phe/Val dehydrogenases family.</text>
</comment>
<dbReference type="STRING" id="1618550.UT39_C0012G0059"/>
<dbReference type="SMART" id="SM00839">
    <property type="entry name" value="ELFV_dehydrog"/>
    <property type="match status" value="1"/>
</dbReference>
<name>A0A0G0RBE3_9BACT</name>